<dbReference type="AlphaFoldDB" id="W7JMA2"/>
<gene>
    <name evidence="1" type="ORF">C923_03171</name>
</gene>
<dbReference type="Proteomes" id="UP000030697">
    <property type="component" value="Unassembled WGS sequence"/>
</dbReference>
<accession>W7JMA2</accession>
<name>W7JMA2_PLAFA</name>
<reference evidence="1 2" key="1">
    <citation type="submission" date="2013-02" db="EMBL/GenBank/DDBJ databases">
        <title>The Genome Sequence of Plasmodium falciparum UGT5.1.</title>
        <authorList>
            <consortium name="The Broad Institute Genome Sequencing Platform"/>
            <consortium name="The Broad Institute Genome Sequencing Center for Infectious Disease"/>
            <person name="Neafsey D."/>
            <person name="Cheeseman I."/>
            <person name="Volkman S."/>
            <person name="Adams J."/>
            <person name="Walker B."/>
            <person name="Young S.K."/>
            <person name="Zeng Q."/>
            <person name="Gargeya S."/>
            <person name="Fitzgerald M."/>
            <person name="Haas B."/>
            <person name="Abouelleil A."/>
            <person name="Alvarado L."/>
            <person name="Arachchi H.M."/>
            <person name="Berlin A.M."/>
            <person name="Chapman S.B."/>
            <person name="Dewar J."/>
            <person name="Goldberg J."/>
            <person name="Griggs A."/>
            <person name="Gujja S."/>
            <person name="Hansen M."/>
            <person name="Howarth C."/>
            <person name="Imamovic A."/>
            <person name="Larimer J."/>
            <person name="McCowan C."/>
            <person name="Murphy C."/>
            <person name="Neiman D."/>
            <person name="Pearson M."/>
            <person name="Priest M."/>
            <person name="Roberts A."/>
            <person name="Saif S."/>
            <person name="Shea T."/>
            <person name="Sisk P."/>
            <person name="Sykes S."/>
            <person name="Wortman J."/>
            <person name="Nusbaum C."/>
            <person name="Birren B."/>
        </authorList>
    </citation>
    <scope>NUCLEOTIDE SEQUENCE [LARGE SCALE GENOMIC DNA]</scope>
    <source>
        <strain evidence="1 2">UGT5.1</strain>
    </source>
</reference>
<evidence type="ECO:0000313" key="2">
    <source>
        <dbReference type="Proteomes" id="UP000030697"/>
    </source>
</evidence>
<dbReference type="EMBL" id="KE124596">
    <property type="protein sequence ID" value="EWC76163.1"/>
    <property type="molecule type" value="Genomic_DNA"/>
</dbReference>
<proteinExistence type="predicted"/>
<organism evidence="1 2">
    <name type="scientific">Plasmodium falciparum UGT5.1</name>
    <dbReference type="NCBI Taxonomy" id="1237627"/>
    <lineage>
        <taxon>Eukaryota</taxon>
        <taxon>Sar</taxon>
        <taxon>Alveolata</taxon>
        <taxon>Apicomplexa</taxon>
        <taxon>Aconoidasida</taxon>
        <taxon>Haemosporida</taxon>
        <taxon>Plasmodiidae</taxon>
        <taxon>Plasmodium</taxon>
        <taxon>Plasmodium (Laverania)</taxon>
    </lineage>
</organism>
<protein>
    <submittedName>
        <fullName evidence="1">Uncharacterized protein</fullName>
    </submittedName>
</protein>
<sequence>MMIKRKNFSNKKRKNILEKKKKKNIINLKYKKWDIIQCKEDTKSHVKLIRILEENKLKNNRQRYPRSKYKDTQNKKKYEKEKIKEKEVKEGESILITDIYNNSYNYIIDSDDDLDYNFCADRCCLSYIFCCNRCKMK</sequence>
<evidence type="ECO:0000313" key="1">
    <source>
        <dbReference type="EMBL" id="EWC76163.1"/>
    </source>
</evidence>